<dbReference type="Proteomes" id="UP000219452">
    <property type="component" value="Unassembled WGS sequence"/>
</dbReference>
<dbReference type="EMBL" id="OCNH01000003">
    <property type="protein sequence ID" value="SOD92168.1"/>
    <property type="molecule type" value="Genomic_DNA"/>
</dbReference>
<evidence type="ECO:0000256" key="6">
    <source>
        <dbReference type="ARBA" id="ARBA00023122"/>
    </source>
</evidence>
<dbReference type="Pfam" id="PF00571">
    <property type="entry name" value="CBS"/>
    <property type="match status" value="1"/>
</dbReference>
<keyword evidence="4" id="KW-0677">Repeat</keyword>
<evidence type="ECO:0000256" key="3">
    <source>
        <dbReference type="ARBA" id="ARBA00022692"/>
    </source>
</evidence>
<dbReference type="PANTHER" id="PTHR43099:SF5">
    <property type="entry name" value="HLYC_CORC FAMILY TRANSPORTER"/>
    <property type="match status" value="1"/>
</dbReference>
<dbReference type="InterPro" id="IPR005170">
    <property type="entry name" value="Transptr-assoc_dom"/>
</dbReference>
<dbReference type="GO" id="GO:0005886">
    <property type="term" value="C:plasma membrane"/>
    <property type="evidence" value="ECO:0007669"/>
    <property type="project" value="UniProtKB-SubCell"/>
</dbReference>
<feature type="transmembrane region" description="Helical" evidence="10">
    <location>
        <begin position="79"/>
        <end position="97"/>
    </location>
</feature>
<protein>
    <submittedName>
        <fullName evidence="13">Hemolysin, contains CBS domains</fullName>
    </submittedName>
</protein>
<dbReference type="OrthoDB" id="9798188at2"/>
<feature type="transmembrane region" description="Helical" evidence="10">
    <location>
        <begin position="103"/>
        <end position="123"/>
    </location>
</feature>
<evidence type="ECO:0000313" key="14">
    <source>
        <dbReference type="Proteomes" id="UP000219452"/>
    </source>
</evidence>
<keyword evidence="6 8" id="KW-0129">CBS domain</keyword>
<evidence type="ECO:0000313" key="13">
    <source>
        <dbReference type="EMBL" id="SOD92168.1"/>
    </source>
</evidence>
<organism evidence="13 14">
    <name type="scientific">Spirosoma fluviale</name>
    <dbReference type="NCBI Taxonomy" id="1597977"/>
    <lineage>
        <taxon>Bacteria</taxon>
        <taxon>Pseudomonadati</taxon>
        <taxon>Bacteroidota</taxon>
        <taxon>Cytophagia</taxon>
        <taxon>Cytophagales</taxon>
        <taxon>Cytophagaceae</taxon>
        <taxon>Spirosoma</taxon>
    </lineage>
</organism>
<dbReference type="InterPro" id="IPR036318">
    <property type="entry name" value="FAD-bd_PCMH-like_sf"/>
</dbReference>
<evidence type="ECO:0000256" key="9">
    <source>
        <dbReference type="PROSITE-ProRule" id="PRU01193"/>
    </source>
</evidence>
<dbReference type="InterPro" id="IPR051676">
    <property type="entry name" value="UPF0053_domain"/>
</dbReference>
<keyword evidence="3 9" id="KW-0812">Transmembrane</keyword>
<keyword evidence="5 9" id="KW-1133">Transmembrane helix</keyword>
<dbReference type="RefSeq" id="WP_097127485.1">
    <property type="nucleotide sequence ID" value="NZ_OCNH01000003.1"/>
</dbReference>
<evidence type="ECO:0000256" key="1">
    <source>
        <dbReference type="ARBA" id="ARBA00004651"/>
    </source>
</evidence>
<dbReference type="SUPFAM" id="SSF56176">
    <property type="entry name" value="FAD-binding/transporter-associated domain-like"/>
    <property type="match status" value="1"/>
</dbReference>
<proteinExistence type="predicted"/>
<dbReference type="AlphaFoldDB" id="A0A286G9I4"/>
<feature type="domain" description="CNNM transmembrane" evidence="12">
    <location>
        <begin position="1"/>
        <end position="201"/>
    </location>
</feature>
<dbReference type="PANTHER" id="PTHR43099">
    <property type="entry name" value="UPF0053 PROTEIN YRKA"/>
    <property type="match status" value="1"/>
</dbReference>
<accession>A0A286G9I4</accession>
<sequence length="440" mass="48755">MILNLLFTLLLVALNGFFVAAEFAIVKVRASQLELKAQAGNASAKLATHMLSHLDGYLAATQFGITLASLGLGWIGEPVVGALLTAGFDLIGLSLSAEMAHRISLPIAFALITMLHIVFGELAPKSLAIQRSESTTLLIAYPLQGFYLVFRPFIWVLNGFANAVLNGFGIQAIHGTEVHSPDELKYLVRQSQEEAEESDHPIPASDLTIVGRAFDFSDRTVRQIMVPRTHIFGVNVNDFDQVVLDRIMAEKYSRILCYDEDMDHVLGVIHLRDLLITLRQHPSVDLRSLAKPLLVVPENKSIRLLLRDLQRQRKVMALVINEYGGTEGLVTMEDILEELVGEIQDDSDEERPMVEQVNETTYSVLATQSLEDLNALLPHPLHRQGDYESLAGLLLGRFGRLPSEGEKTKVDNYEATITARIGNSIERVQLRDLSVDQAAE</sequence>
<keyword evidence="14" id="KW-1185">Reference proteome</keyword>
<keyword evidence="2" id="KW-1003">Cell membrane</keyword>
<dbReference type="InterPro" id="IPR016169">
    <property type="entry name" value="FAD-bd_PCMH_sub2"/>
</dbReference>
<evidence type="ECO:0000256" key="8">
    <source>
        <dbReference type="PROSITE-ProRule" id="PRU00703"/>
    </source>
</evidence>
<evidence type="ECO:0000259" key="11">
    <source>
        <dbReference type="PROSITE" id="PS51371"/>
    </source>
</evidence>
<gene>
    <name evidence="13" type="ORF">SAMN06269250_3836</name>
</gene>
<evidence type="ECO:0000256" key="2">
    <source>
        <dbReference type="ARBA" id="ARBA00022475"/>
    </source>
</evidence>
<evidence type="ECO:0000256" key="5">
    <source>
        <dbReference type="ARBA" id="ARBA00022989"/>
    </source>
</evidence>
<dbReference type="Pfam" id="PF03471">
    <property type="entry name" value="CorC_HlyC"/>
    <property type="match status" value="1"/>
</dbReference>
<dbReference type="SUPFAM" id="SSF54631">
    <property type="entry name" value="CBS-domain pair"/>
    <property type="match status" value="1"/>
</dbReference>
<feature type="domain" description="CBS" evidence="11">
    <location>
        <begin position="289"/>
        <end position="347"/>
    </location>
</feature>
<dbReference type="GO" id="GO:0050660">
    <property type="term" value="F:flavin adenine dinucleotide binding"/>
    <property type="evidence" value="ECO:0007669"/>
    <property type="project" value="InterPro"/>
</dbReference>
<evidence type="ECO:0000256" key="10">
    <source>
        <dbReference type="SAM" id="Phobius"/>
    </source>
</evidence>
<feature type="transmembrane region" description="Helical" evidence="10">
    <location>
        <begin position="135"/>
        <end position="157"/>
    </location>
</feature>
<reference evidence="14" key="1">
    <citation type="submission" date="2017-09" db="EMBL/GenBank/DDBJ databases">
        <authorList>
            <person name="Varghese N."/>
            <person name="Submissions S."/>
        </authorList>
    </citation>
    <scope>NUCLEOTIDE SEQUENCE [LARGE SCALE GENOMIC DNA]</scope>
    <source>
        <strain evidence="14">DSM 29961</strain>
    </source>
</reference>
<dbReference type="PROSITE" id="PS51846">
    <property type="entry name" value="CNNM"/>
    <property type="match status" value="1"/>
</dbReference>
<dbReference type="InterPro" id="IPR000644">
    <property type="entry name" value="CBS_dom"/>
</dbReference>
<dbReference type="Gene3D" id="3.10.580.10">
    <property type="entry name" value="CBS-domain"/>
    <property type="match status" value="1"/>
</dbReference>
<dbReference type="FunFam" id="3.10.580.10:FF:000002">
    <property type="entry name" value="Magnesium/cobalt efflux protein CorC"/>
    <property type="match status" value="1"/>
</dbReference>
<evidence type="ECO:0000256" key="4">
    <source>
        <dbReference type="ARBA" id="ARBA00022737"/>
    </source>
</evidence>
<dbReference type="InterPro" id="IPR002550">
    <property type="entry name" value="CNNM"/>
</dbReference>
<evidence type="ECO:0000256" key="7">
    <source>
        <dbReference type="ARBA" id="ARBA00023136"/>
    </source>
</evidence>
<dbReference type="Gene3D" id="3.30.465.10">
    <property type="match status" value="1"/>
</dbReference>
<dbReference type="InterPro" id="IPR046342">
    <property type="entry name" value="CBS_dom_sf"/>
</dbReference>
<comment type="subcellular location">
    <subcellularLocation>
        <location evidence="1">Cell membrane</location>
        <topology evidence="1">Multi-pass membrane protein</topology>
    </subcellularLocation>
</comment>
<dbReference type="InterPro" id="IPR044751">
    <property type="entry name" value="Ion_transp-like_CBS"/>
</dbReference>
<evidence type="ECO:0000259" key="12">
    <source>
        <dbReference type="PROSITE" id="PS51846"/>
    </source>
</evidence>
<dbReference type="CDD" id="cd04590">
    <property type="entry name" value="CBS_pair_CorC_HlyC_assoc"/>
    <property type="match status" value="1"/>
</dbReference>
<name>A0A286G9I4_9BACT</name>
<dbReference type="PROSITE" id="PS51371">
    <property type="entry name" value="CBS"/>
    <property type="match status" value="1"/>
</dbReference>
<keyword evidence="7 9" id="KW-0472">Membrane</keyword>
<dbReference type="SMART" id="SM01091">
    <property type="entry name" value="CorC_HlyC"/>
    <property type="match status" value="1"/>
</dbReference>
<dbReference type="Pfam" id="PF01595">
    <property type="entry name" value="CNNM"/>
    <property type="match status" value="1"/>
</dbReference>